<name>A0A3D3R1A8_9PLAN</name>
<dbReference type="Gene3D" id="1.10.10.10">
    <property type="entry name" value="Winged helix-like DNA-binding domain superfamily/Winged helix DNA-binding domain"/>
    <property type="match status" value="1"/>
</dbReference>
<protein>
    <recommendedName>
        <fullName evidence="3">RNA polymerase sigma factor 70 region 4 type 2 domain-containing protein</fullName>
    </recommendedName>
</protein>
<dbReference type="InterPro" id="IPR036388">
    <property type="entry name" value="WH-like_DNA-bd_sf"/>
</dbReference>
<evidence type="ECO:0008006" key="3">
    <source>
        <dbReference type="Google" id="ProtNLM"/>
    </source>
</evidence>
<evidence type="ECO:0000313" key="2">
    <source>
        <dbReference type="Proteomes" id="UP000263642"/>
    </source>
</evidence>
<dbReference type="SUPFAM" id="SSF88659">
    <property type="entry name" value="Sigma3 and sigma4 domains of RNA polymerase sigma factors"/>
    <property type="match status" value="1"/>
</dbReference>
<gene>
    <name evidence="1" type="ORF">DIT97_04730</name>
</gene>
<reference evidence="1 2" key="1">
    <citation type="journal article" date="2018" name="Nat. Biotechnol.">
        <title>A standardized bacterial taxonomy based on genome phylogeny substantially revises the tree of life.</title>
        <authorList>
            <person name="Parks D.H."/>
            <person name="Chuvochina M."/>
            <person name="Waite D.W."/>
            <person name="Rinke C."/>
            <person name="Skarshewski A."/>
            <person name="Chaumeil P.A."/>
            <person name="Hugenholtz P."/>
        </authorList>
    </citation>
    <scope>NUCLEOTIDE SEQUENCE [LARGE SCALE GENOMIC DNA]</scope>
    <source>
        <strain evidence="1">UBA9375</strain>
    </source>
</reference>
<sequence>MRQIESLVEPTTWQAFLRTTVGGESSTDVAESLGLTPAAVRKAKSRTLQRLRKQLGDLI</sequence>
<dbReference type="InterPro" id="IPR013324">
    <property type="entry name" value="RNA_pol_sigma_r3/r4-like"/>
</dbReference>
<dbReference type="AlphaFoldDB" id="A0A3D3R1A8"/>
<dbReference type="Proteomes" id="UP000263642">
    <property type="component" value="Unassembled WGS sequence"/>
</dbReference>
<comment type="caution">
    <text evidence="1">The sequence shown here is derived from an EMBL/GenBank/DDBJ whole genome shotgun (WGS) entry which is preliminary data.</text>
</comment>
<evidence type="ECO:0000313" key="1">
    <source>
        <dbReference type="EMBL" id="HCO22386.1"/>
    </source>
</evidence>
<organism evidence="1 2">
    <name type="scientific">Gimesia maris</name>
    <dbReference type="NCBI Taxonomy" id="122"/>
    <lineage>
        <taxon>Bacteria</taxon>
        <taxon>Pseudomonadati</taxon>
        <taxon>Planctomycetota</taxon>
        <taxon>Planctomycetia</taxon>
        <taxon>Planctomycetales</taxon>
        <taxon>Planctomycetaceae</taxon>
        <taxon>Gimesia</taxon>
    </lineage>
</organism>
<proteinExistence type="predicted"/>
<accession>A0A3D3R1A8</accession>
<dbReference type="EMBL" id="DQAY01000029">
    <property type="protein sequence ID" value="HCO22386.1"/>
    <property type="molecule type" value="Genomic_DNA"/>
</dbReference>